<keyword evidence="4" id="KW-1185">Reference proteome</keyword>
<evidence type="ECO:0000256" key="1">
    <source>
        <dbReference type="SAM" id="MobiDB-lite"/>
    </source>
</evidence>
<dbReference type="PANTHER" id="PTHR34969:SF1">
    <property type="entry name" value="TH1 DOMAIN-CONTAINING PROTEIN"/>
    <property type="match status" value="1"/>
</dbReference>
<dbReference type="EMBL" id="LVLJ01003561">
    <property type="protein sequence ID" value="OAE20931.1"/>
    <property type="molecule type" value="Genomic_DNA"/>
</dbReference>
<dbReference type="GO" id="GO:0016459">
    <property type="term" value="C:myosin complex"/>
    <property type="evidence" value="ECO:0007669"/>
    <property type="project" value="InterPro"/>
</dbReference>
<dbReference type="InterPro" id="IPR010926">
    <property type="entry name" value="Myosin_TH1"/>
</dbReference>
<evidence type="ECO:0000313" key="3">
    <source>
        <dbReference type="EMBL" id="OAE20931.1"/>
    </source>
</evidence>
<dbReference type="Pfam" id="PF06017">
    <property type="entry name" value="Myosin_TH1"/>
    <property type="match status" value="1"/>
</dbReference>
<protein>
    <recommendedName>
        <fullName evidence="2">TH1 domain-containing protein</fullName>
    </recommendedName>
</protein>
<comment type="caution">
    <text evidence="3">The sequence shown here is derived from an EMBL/GenBank/DDBJ whole genome shotgun (WGS) entry which is preliminary data.</text>
</comment>
<dbReference type="PANTHER" id="PTHR34969">
    <property type="entry name" value="OS01G0621700 PROTEIN"/>
    <property type="match status" value="1"/>
</dbReference>
<name>A0A176VKU5_MARPO</name>
<gene>
    <name evidence="3" type="ORF">AXG93_3256s1780</name>
</gene>
<dbReference type="PROSITE" id="PS51757">
    <property type="entry name" value="TH1"/>
    <property type="match status" value="1"/>
</dbReference>
<feature type="region of interest" description="Disordered" evidence="1">
    <location>
        <begin position="1"/>
        <end position="78"/>
    </location>
</feature>
<accession>A0A176VKU5</accession>
<reference evidence="3" key="1">
    <citation type="submission" date="2016-03" db="EMBL/GenBank/DDBJ databases">
        <title>Mechanisms controlling the formation of the plant cell surface in tip-growing cells are functionally conserved among land plants.</title>
        <authorList>
            <person name="Honkanen S."/>
            <person name="Jones V.A."/>
            <person name="Morieri G."/>
            <person name="Champion C."/>
            <person name="Hetherington A.J."/>
            <person name="Kelly S."/>
            <person name="Saint-Marcoux D."/>
            <person name="Proust H."/>
            <person name="Prescott H."/>
            <person name="Dolan L."/>
        </authorList>
    </citation>
    <scope>NUCLEOTIDE SEQUENCE [LARGE SCALE GENOMIC DNA]</scope>
    <source>
        <tissue evidence="3">Whole gametophyte</tissue>
    </source>
</reference>
<dbReference type="GO" id="GO:0003774">
    <property type="term" value="F:cytoskeletal motor activity"/>
    <property type="evidence" value="ECO:0007669"/>
    <property type="project" value="InterPro"/>
</dbReference>
<dbReference type="AlphaFoldDB" id="A0A176VKU5"/>
<proteinExistence type="predicted"/>
<evidence type="ECO:0000259" key="2">
    <source>
        <dbReference type="PROSITE" id="PS51757"/>
    </source>
</evidence>
<feature type="compositionally biased region" description="Basic and acidic residues" evidence="1">
    <location>
        <begin position="67"/>
        <end position="78"/>
    </location>
</feature>
<dbReference type="Proteomes" id="UP000077202">
    <property type="component" value="Unassembled WGS sequence"/>
</dbReference>
<organism evidence="3 4">
    <name type="scientific">Marchantia polymorpha subsp. ruderalis</name>
    <dbReference type="NCBI Taxonomy" id="1480154"/>
    <lineage>
        <taxon>Eukaryota</taxon>
        <taxon>Viridiplantae</taxon>
        <taxon>Streptophyta</taxon>
        <taxon>Embryophyta</taxon>
        <taxon>Marchantiophyta</taxon>
        <taxon>Marchantiopsida</taxon>
        <taxon>Marchantiidae</taxon>
        <taxon>Marchantiales</taxon>
        <taxon>Marchantiaceae</taxon>
        <taxon>Marchantia</taxon>
    </lineage>
</organism>
<evidence type="ECO:0000313" key="4">
    <source>
        <dbReference type="Proteomes" id="UP000077202"/>
    </source>
</evidence>
<sequence>MHGRKVRRPAEQGTRSPEPVSEWLLRKRTKAVTGREASDDAPGCQFESEDSARRRPRAFVQNRARSPSKEGKEGEAREDRKIGRSSFCCCGQLGGRIGEELRIGFGLCAAEEGRKGALGSRVELVGRCLMMEGGRGARPYRTARFDEALKKQQHEEEMVEPEDAIKAHSGASTDEQEPFMGMKVRRRSSMFRLFKGDYIDAENNDQIRKLLTKQGDRQVLYAENVVKVTRKGKVARRILLITDMALYILDTQFYTMKRRVPLASIGKLCLSECSDNFFAVVVPSEYDTLFASARKTEIVTVLVDAFKKLSSQGETLTVEFSNKFEYYLDSEHVREVVTETVEGGVKTSFVDK</sequence>
<feature type="domain" description="TH1" evidence="2">
    <location>
        <begin position="183"/>
        <end position="352"/>
    </location>
</feature>